<keyword evidence="11" id="KW-0675">Receptor</keyword>
<comment type="subcellular location">
    <subcellularLocation>
        <location evidence="1">Membrane</location>
        <topology evidence="1">Multi-pass membrane protein</topology>
    </subcellularLocation>
</comment>
<protein>
    <submittedName>
        <fullName evidence="11">Putative EGF-like module-containing mucin-like hormone receptor-like 3</fullName>
    </submittedName>
</protein>
<feature type="transmembrane region" description="Helical" evidence="8">
    <location>
        <begin position="298"/>
        <end position="320"/>
    </location>
</feature>
<dbReference type="PANTHER" id="PTHR47767:SF1">
    <property type="entry name" value="ADHESION G PROTEIN-COUPLED RECEPTOR G7"/>
    <property type="match status" value="1"/>
</dbReference>
<dbReference type="Gene3D" id="1.20.1070.10">
    <property type="entry name" value="Rhodopsin 7-helix transmembrane proteins"/>
    <property type="match status" value="2"/>
</dbReference>
<dbReference type="GO" id="GO:0004930">
    <property type="term" value="F:G protein-coupled receptor activity"/>
    <property type="evidence" value="ECO:0007669"/>
    <property type="project" value="InterPro"/>
</dbReference>
<feature type="transmembrane region" description="Helical" evidence="8">
    <location>
        <begin position="326"/>
        <end position="348"/>
    </location>
</feature>
<keyword evidence="6" id="KW-1015">Disulfide bond</keyword>
<feature type="region of interest" description="Disordered" evidence="7">
    <location>
        <begin position="370"/>
        <end position="410"/>
    </location>
</feature>
<dbReference type="Pfam" id="PF00002">
    <property type="entry name" value="7tm_2"/>
    <property type="match status" value="2"/>
</dbReference>
<dbReference type="PROSITE" id="PS50221">
    <property type="entry name" value="GAIN_B"/>
    <property type="match status" value="1"/>
</dbReference>
<feature type="transmembrane region" description="Helical" evidence="8">
    <location>
        <begin position="203"/>
        <end position="234"/>
    </location>
</feature>
<feature type="compositionally biased region" description="Low complexity" evidence="7">
    <location>
        <begin position="370"/>
        <end position="389"/>
    </location>
</feature>
<evidence type="ECO:0000256" key="8">
    <source>
        <dbReference type="SAM" id="Phobius"/>
    </source>
</evidence>
<dbReference type="EMBL" id="MRZV01000093">
    <property type="protein sequence ID" value="PIK59114.1"/>
    <property type="molecule type" value="Genomic_DNA"/>
</dbReference>
<feature type="domain" description="G-protein coupled receptors family 2 profile 2" evidence="10">
    <location>
        <begin position="224"/>
        <end position="350"/>
    </location>
</feature>
<dbReference type="InterPro" id="IPR053066">
    <property type="entry name" value="ADGR_G7"/>
</dbReference>
<keyword evidence="3" id="KW-0732">Signal</keyword>
<evidence type="ECO:0000256" key="1">
    <source>
        <dbReference type="ARBA" id="ARBA00004141"/>
    </source>
</evidence>
<feature type="transmembrane region" description="Helical" evidence="8">
    <location>
        <begin position="254"/>
        <end position="277"/>
    </location>
</feature>
<sequence>MTSSMVKKYQITYMLISAMCDYLKASITLPIFLLDDIQYDASDSVPVTFLIHRTSNLFTSRDNQTEEVESLIVGATIEGKNIDNLSSPVVTRFHLLPLKGVSDERRCVFWDFQLAGGYGGWSSEGCELASGPDDESDDPIVECRCNHLTNFAILVDIQGDIDNVVLDVLSIIGCVVSVFALVITIVTFCAIKKLRSKQPQQILINLCFALLGLYLSFLIGINRLPLVVVVVSVAVKSVNYRGDYCFPQTGTMTFYIGVVLFIAVMLVFNLVMFVLIIKQITCRPQFKKDDPRKENIKRIQNAISILMLLGLAWLFGFFAIGGAQFIFNLLFLICNSLQGLFIFLLFCVRNQEVQMEWRLIFGQTGGYKVNKSSNTRSTGSSSSKNPKGNQNVNSDENTTEKIQMEPTSSP</sequence>
<dbReference type="InterPro" id="IPR017983">
    <property type="entry name" value="GPCR_2_secretin-like_CS"/>
</dbReference>
<dbReference type="PROSITE" id="PS50261">
    <property type="entry name" value="G_PROTEIN_RECEP_F2_4"/>
    <property type="match status" value="1"/>
</dbReference>
<dbReference type="Proteomes" id="UP000230750">
    <property type="component" value="Unassembled WGS sequence"/>
</dbReference>
<dbReference type="OrthoDB" id="5961629at2759"/>
<evidence type="ECO:0000256" key="7">
    <source>
        <dbReference type="SAM" id="MobiDB-lite"/>
    </source>
</evidence>
<evidence type="ECO:0000256" key="6">
    <source>
        <dbReference type="ARBA" id="ARBA00023157"/>
    </source>
</evidence>
<dbReference type="GO" id="GO:0016020">
    <property type="term" value="C:membrane"/>
    <property type="evidence" value="ECO:0007669"/>
    <property type="project" value="UniProtKB-SubCell"/>
</dbReference>
<name>A0A2G8LFT9_STIJA</name>
<evidence type="ECO:0000259" key="10">
    <source>
        <dbReference type="PROSITE" id="PS50261"/>
    </source>
</evidence>
<feature type="transmembrane region" description="Helical" evidence="8">
    <location>
        <begin position="12"/>
        <end position="34"/>
    </location>
</feature>
<evidence type="ECO:0000313" key="12">
    <source>
        <dbReference type="Proteomes" id="UP000230750"/>
    </source>
</evidence>
<organism evidence="11 12">
    <name type="scientific">Stichopus japonicus</name>
    <name type="common">Sea cucumber</name>
    <dbReference type="NCBI Taxonomy" id="307972"/>
    <lineage>
        <taxon>Eukaryota</taxon>
        <taxon>Metazoa</taxon>
        <taxon>Echinodermata</taxon>
        <taxon>Eleutherozoa</taxon>
        <taxon>Echinozoa</taxon>
        <taxon>Holothuroidea</taxon>
        <taxon>Aspidochirotacea</taxon>
        <taxon>Aspidochirotida</taxon>
        <taxon>Stichopodidae</taxon>
        <taxon>Apostichopus</taxon>
    </lineage>
</organism>
<keyword evidence="2 8" id="KW-0812">Transmembrane</keyword>
<evidence type="ECO:0000256" key="3">
    <source>
        <dbReference type="ARBA" id="ARBA00022729"/>
    </source>
</evidence>
<dbReference type="Gene3D" id="2.60.220.50">
    <property type="match status" value="1"/>
</dbReference>
<keyword evidence="4 8" id="KW-1133">Transmembrane helix</keyword>
<dbReference type="InterPro" id="IPR000832">
    <property type="entry name" value="GPCR_2_secretin-like"/>
</dbReference>
<dbReference type="InterPro" id="IPR000203">
    <property type="entry name" value="GPS"/>
</dbReference>
<feature type="domain" description="GAIN-B" evidence="9">
    <location>
        <begin position="1"/>
        <end position="161"/>
    </location>
</feature>
<dbReference type="AlphaFoldDB" id="A0A2G8LFT9"/>
<keyword evidence="5 8" id="KW-0472">Membrane</keyword>
<reference evidence="11 12" key="1">
    <citation type="journal article" date="2017" name="PLoS Biol.">
        <title>The sea cucumber genome provides insights into morphological evolution and visceral regeneration.</title>
        <authorList>
            <person name="Zhang X."/>
            <person name="Sun L."/>
            <person name="Yuan J."/>
            <person name="Sun Y."/>
            <person name="Gao Y."/>
            <person name="Zhang L."/>
            <person name="Li S."/>
            <person name="Dai H."/>
            <person name="Hamel J.F."/>
            <person name="Liu C."/>
            <person name="Yu Y."/>
            <person name="Liu S."/>
            <person name="Lin W."/>
            <person name="Guo K."/>
            <person name="Jin S."/>
            <person name="Xu P."/>
            <person name="Storey K.B."/>
            <person name="Huan P."/>
            <person name="Zhang T."/>
            <person name="Zhou Y."/>
            <person name="Zhang J."/>
            <person name="Lin C."/>
            <person name="Li X."/>
            <person name="Xing L."/>
            <person name="Huo D."/>
            <person name="Sun M."/>
            <person name="Wang L."/>
            <person name="Mercier A."/>
            <person name="Li F."/>
            <person name="Yang H."/>
            <person name="Xiang J."/>
        </authorList>
    </citation>
    <scope>NUCLEOTIDE SEQUENCE [LARGE SCALE GENOMIC DNA]</scope>
    <source>
        <strain evidence="11">Shaxun</strain>
        <tissue evidence="11">Muscle</tissue>
    </source>
</reference>
<keyword evidence="12" id="KW-1185">Reference proteome</keyword>
<proteinExistence type="predicted"/>
<accession>A0A2G8LFT9</accession>
<feature type="transmembrane region" description="Helical" evidence="8">
    <location>
        <begin position="168"/>
        <end position="191"/>
    </location>
</feature>
<comment type="caution">
    <text evidence="11">The sequence shown here is derived from an EMBL/GenBank/DDBJ whole genome shotgun (WGS) entry which is preliminary data.</text>
</comment>
<dbReference type="PANTHER" id="PTHR47767">
    <property type="entry name" value="ADHESION G PROTEIN-COUPLED RECEPTOR G7"/>
    <property type="match status" value="1"/>
</dbReference>
<evidence type="ECO:0000256" key="2">
    <source>
        <dbReference type="ARBA" id="ARBA00022692"/>
    </source>
</evidence>
<evidence type="ECO:0000256" key="5">
    <source>
        <dbReference type="ARBA" id="ARBA00023136"/>
    </source>
</evidence>
<dbReference type="PROSITE" id="PS00650">
    <property type="entry name" value="G_PROTEIN_RECEP_F2_2"/>
    <property type="match status" value="1"/>
</dbReference>
<dbReference type="InterPro" id="IPR017981">
    <property type="entry name" value="GPCR_2-like_7TM"/>
</dbReference>
<evidence type="ECO:0000259" key="9">
    <source>
        <dbReference type="PROSITE" id="PS50221"/>
    </source>
</evidence>
<evidence type="ECO:0000256" key="4">
    <source>
        <dbReference type="ARBA" id="ARBA00022989"/>
    </source>
</evidence>
<dbReference type="InterPro" id="IPR057244">
    <property type="entry name" value="GAIN_B"/>
</dbReference>
<evidence type="ECO:0000313" key="11">
    <source>
        <dbReference type="EMBL" id="PIK59114.1"/>
    </source>
</evidence>
<dbReference type="STRING" id="307972.A0A2G8LFT9"/>
<gene>
    <name evidence="11" type="ORF">BSL78_03996</name>
</gene>
<dbReference type="GO" id="GO:0007166">
    <property type="term" value="P:cell surface receptor signaling pathway"/>
    <property type="evidence" value="ECO:0007669"/>
    <property type="project" value="InterPro"/>
</dbReference>
<dbReference type="InterPro" id="IPR046338">
    <property type="entry name" value="GAIN_dom_sf"/>
</dbReference>
<dbReference type="SMART" id="SM00303">
    <property type="entry name" value="GPS"/>
    <property type="match status" value="1"/>
</dbReference>
<dbReference type="Pfam" id="PF01825">
    <property type="entry name" value="GPS"/>
    <property type="match status" value="1"/>
</dbReference>